<dbReference type="GO" id="GO:0055036">
    <property type="term" value="C:virion membrane"/>
    <property type="evidence" value="ECO:0007669"/>
    <property type="project" value="UniProtKB-SubCell"/>
</dbReference>
<reference evidence="12" key="1">
    <citation type="submission" date="2005-03" db="EMBL/GenBank/DDBJ databases">
        <title>Genetic Diversity of HIV-1 Subtypes Circulating in Northern Kenya.</title>
        <authorList>
            <person name="Khamadi S.A."/>
            <person name="Ochieng W."/>
            <person name="Lihana R.W."/>
            <person name="Kiptoo M.K."/>
            <person name="Kinyua J.G."/>
            <person name="Lagat N."/>
            <person name="Muriuki J."/>
            <person name="Mwangi J."/>
            <person name="Pelle R."/>
            <person name="Muigai A."/>
            <person name="Carter J."/>
            <person name="Yamada R."/>
            <person name="Mpoke S."/>
        </authorList>
    </citation>
    <scope>NUCLEOTIDE SEQUENCE</scope>
    <source>
        <strain evidence="12">MYDH028</strain>
    </source>
</reference>
<evidence type="ECO:0000256" key="1">
    <source>
        <dbReference type="ARBA" id="ARBA00004182"/>
    </source>
</evidence>
<keyword evidence="5" id="KW-1161">Viral attachment to host cell</keyword>
<dbReference type="GO" id="GO:0019031">
    <property type="term" value="C:viral envelope"/>
    <property type="evidence" value="ECO:0007669"/>
    <property type="project" value="UniProtKB-KW"/>
</dbReference>
<protein>
    <submittedName>
        <fullName evidence="12">Envelope glycoprotein</fullName>
    </submittedName>
</protein>
<dbReference type="Gene3D" id="2.170.40.20">
    <property type="entry name" value="Human immunodeficiency virus 1, Gp160, envelope glycoprotein"/>
    <property type="match status" value="1"/>
</dbReference>
<evidence type="ECO:0000256" key="6">
    <source>
        <dbReference type="ARBA" id="ARBA00022844"/>
    </source>
</evidence>
<evidence type="ECO:0000256" key="2">
    <source>
        <dbReference type="ARBA" id="ARBA00022506"/>
    </source>
</evidence>
<dbReference type="SUPFAM" id="SSF56502">
    <property type="entry name" value="gp120 core"/>
    <property type="match status" value="1"/>
</dbReference>
<proteinExistence type="predicted"/>
<dbReference type="InterPro" id="IPR036377">
    <property type="entry name" value="Gp120_core_sf"/>
</dbReference>
<feature type="non-terminal residue" evidence="12">
    <location>
        <position position="126"/>
    </location>
</feature>
<keyword evidence="2" id="KW-1168">Fusion of virus membrane with host membrane</keyword>
<organismHost>
    <name type="scientific">Homo sapiens</name>
    <name type="common">Human</name>
    <dbReference type="NCBI Taxonomy" id="9606"/>
</organismHost>
<sequence>STPRKSVGYRDQGPSVLMQQGNIIGDIRPSTIVNVSKLEWKKSLQKVARQLREYFNNKTIISCELLRKGIKKSQHIVLIVEENFSNCNTSGLFNSTWDNNSTWGNISMQGLNSTDSITLPCRIKQI</sequence>
<dbReference type="GO" id="GO:0039663">
    <property type="term" value="P:membrane fusion involved in viral entry into host cell"/>
    <property type="evidence" value="ECO:0007669"/>
    <property type="project" value="UniProtKB-KW"/>
</dbReference>
<evidence type="ECO:0000256" key="3">
    <source>
        <dbReference type="ARBA" id="ARBA00022581"/>
    </source>
</evidence>
<dbReference type="EMBL" id="AY952837">
    <property type="protein sequence ID" value="AAX55874.1"/>
    <property type="molecule type" value="Genomic_DNA"/>
</dbReference>
<keyword evidence="12" id="KW-0261">Viral envelope protein</keyword>
<keyword evidence="10" id="KW-1160">Virus entry into host cell</keyword>
<dbReference type="GO" id="GO:0046718">
    <property type="term" value="P:symbiont entry into host cell"/>
    <property type="evidence" value="ECO:0007669"/>
    <property type="project" value="UniProtKB-KW"/>
</dbReference>
<keyword evidence="6" id="KW-0946">Virion</keyword>
<feature type="domain" description="Human immunodeficiency virus 1 envelope glycoprotein Gp120" evidence="11">
    <location>
        <begin position="17"/>
        <end position="126"/>
    </location>
</feature>
<evidence type="ECO:0000256" key="4">
    <source>
        <dbReference type="ARBA" id="ARBA00022595"/>
    </source>
</evidence>
<evidence type="ECO:0000313" key="12">
    <source>
        <dbReference type="EMBL" id="AAX55874.1"/>
    </source>
</evidence>
<keyword evidence="3" id="KW-0945">Host-virus interaction</keyword>
<gene>
    <name evidence="12" type="primary">env</name>
</gene>
<evidence type="ECO:0000256" key="10">
    <source>
        <dbReference type="ARBA" id="ARBA00023296"/>
    </source>
</evidence>
<accession>Q58GM9</accession>
<evidence type="ECO:0000256" key="5">
    <source>
        <dbReference type="ARBA" id="ARBA00022804"/>
    </source>
</evidence>
<feature type="non-terminal residue" evidence="12">
    <location>
        <position position="1"/>
    </location>
</feature>
<evidence type="ECO:0000256" key="8">
    <source>
        <dbReference type="ARBA" id="ARBA00023157"/>
    </source>
</evidence>
<keyword evidence="4" id="KW-1162">Viral penetration into host cytoplasm</keyword>
<keyword evidence="7" id="KW-0472">Membrane</keyword>
<organism evidence="12">
    <name type="scientific">Human immunodeficiency virus type 1</name>
    <name type="common">HIV-1</name>
    <dbReference type="NCBI Taxonomy" id="11676"/>
    <lineage>
        <taxon>Viruses</taxon>
        <taxon>Riboviria</taxon>
        <taxon>Pararnavirae</taxon>
        <taxon>Artverviricota</taxon>
        <taxon>Revtraviricetes</taxon>
        <taxon>Ortervirales</taxon>
        <taxon>Retroviridae</taxon>
        <taxon>Orthoretrovirinae</taxon>
        <taxon>Lentivirus</taxon>
        <taxon>Lentivirus humimdef1</taxon>
    </lineage>
</organism>
<dbReference type="Pfam" id="PF00516">
    <property type="entry name" value="GP120"/>
    <property type="match status" value="1"/>
</dbReference>
<evidence type="ECO:0000259" key="11">
    <source>
        <dbReference type="Pfam" id="PF00516"/>
    </source>
</evidence>
<comment type="subcellular location">
    <subcellularLocation>
        <location evidence="1">Virion membrane</location>
    </subcellularLocation>
</comment>
<dbReference type="InterPro" id="IPR000777">
    <property type="entry name" value="HIV1_Gp120"/>
</dbReference>
<evidence type="ECO:0000256" key="9">
    <source>
        <dbReference type="ARBA" id="ARBA00023180"/>
    </source>
</evidence>
<evidence type="ECO:0000256" key="7">
    <source>
        <dbReference type="ARBA" id="ARBA00023136"/>
    </source>
</evidence>
<keyword evidence="8" id="KW-1015">Disulfide bond</keyword>
<dbReference type="GO" id="GO:0019062">
    <property type="term" value="P:virion attachment to host cell"/>
    <property type="evidence" value="ECO:0007669"/>
    <property type="project" value="UniProtKB-KW"/>
</dbReference>
<keyword evidence="9" id="KW-0325">Glycoprotein</keyword>
<name>Q58GM9_HV1</name>